<reference evidence="1" key="2">
    <citation type="journal article" date="2015" name="Data Brief">
        <title>Shoot transcriptome of the giant reed, Arundo donax.</title>
        <authorList>
            <person name="Barrero R.A."/>
            <person name="Guerrero F.D."/>
            <person name="Moolhuijzen P."/>
            <person name="Goolsby J.A."/>
            <person name="Tidwell J."/>
            <person name="Bellgard S.E."/>
            <person name="Bellgard M.I."/>
        </authorList>
    </citation>
    <scope>NUCLEOTIDE SEQUENCE</scope>
    <source>
        <tissue evidence="1">Shoot tissue taken approximately 20 cm above the soil surface</tissue>
    </source>
</reference>
<dbReference type="AlphaFoldDB" id="A0A0A9H9V8"/>
<proteinExistence type="predicted"/>
<protein>
    <submittedName>
        <fullName evidence="1">Uncharacterized protein</fullName>
    </submittedName>
</protein>
<dbReference type="EMBL" id="GBRH01168213">
    <property type="protein sequence ID" value="JAE29683.1"/>
    <property type="molecule type" value="Transcribed_RNA"/>
</dbReference>
<name>A0A0A9H9V8_ARUDO</name>
<accession>A0A0A9H9V8</accession>
<reference evidence="1" key="1">
    <citation type="submission" date="2014-09" db="EMBL/GenBank/DDBJ databases">
        <authorList>
            <person name="Magalhaes I.L.F."/>
            <person name="Oliveira U."/>
            <person name="Santos F.R."/>
            <person name="Vidigal T.H.D.A."/>
            <person name="Brescovit A.D."/>
            <person name="Santos A.J."/>
        </authorList>
    </citation>
    <scope>NUCLEOTIDE SEQUENCE</scope>
    <source>
        <tissue evidence="1">Shoot tissue taken approximately 20 cm above the soil surface</tissue>
    </source>
</reference>
<evidence type="ECO:0000313" key="1">
    <source>
        <dbReference type="EMBL" id="JAE29683.1"/>
    </source>
</evidence>
<sequence length="22" mass="2608">MFAKHIQQLYPACTTVQTKRNE</sequence>
<organism evidence="1">
    <name type="scientific">Arundo donax</name>
    <name type="common">Giant reed</name>
    <name type="synonym">Donax arundinaceus</name>
    <dbReference type="NCBI Taxonomy" id="35708"/>
    <lineage>
        <taxon>Eukaryota</taxon>
        <taxon>Viridiplantae</taxon>
        <taxon>Streptophyta</taxon>
        <taxon>Embryophyta</taxon>
        <taxon>Tracheophyta</taxon>
        <taxon>Spermatophyta</taxon>
        <taxon>Magnoliopsida</taxon>
        <taxon>Liliopsida</taxon>
        <taxon>Poales</taxon>
        <taxon>Poaceae</taxon>
        <taxon>PACMAD clade</taxon>
        <taxon>Arundinoideae</taxon>
        <taxon>Arundineae</taxon>
        <taxon>Arundo</taxon>
    </lineage>
</organism>